<gene>
    <name evidence="1" type="ORF">SNA_18185</name>
</gene>
<dbReference type="PATRIC" id="fig|1240678.4.peg.3828"/>
<proteinExistence type="predicted"/>
<protein>
    <submittedName>
        <fullName evidence="1">Uncharacterized protein</fullName>
    </submittedName>
</protein>
<name>A0A0D7CLE4_9ACTN</name>
<accession>A0A0D7CLE4</accession>
<evidence type="ECO:0000313" key="1">
    <source>
        <dbReference type="EMBL" id="KIZ16901.1"/>
    </source>
</evidence>
<keyword evidence="2" id="KW-1185">Reference proteome</keyword>
<dbReference type="AlphaFoldDB" id="A0A0D7CLE4"/>
<reference evidence="1 2" key="1">
    <citation type="submission" date="2014-09" db="EMBL/GenBank/DDBJ databases">
        <title>Draft genome sequence of Streptomyces natalensis ATCC 27448, producer of the antifungal pimaricin.</title>
        <authorList>
            <person name="Mendes M.V."/>
            <person name="Beites T."/>
            <person name="Pires S."/>
            <person name="Santos C.L."/>
            <person name="Moradas-Ferreira P."/>
        </authorList>
    </citation>
    <scope>NUCLEOTIDE SEQUENCE [LARGE SCALE GENOMIC DNA]</scope>
    <source>
        <strain evidence="1 2">ATCC 27448</strain>
    </source>
</reference>
<sequence>MTSTLLTARDQSRAYSLLSQVAEAATDLPAAEVHVRGHINLSALVTIDLSFHGEPDAFDAWLRALDIAPAGVHTRRVEFGGWVSSTHTTIDGIAIVLTLHHRQDAPAMALAAAA</sequence>
<evidence type="ECO:0000313" key="2">
    <source>
        <dbReference type="Proteomes" id="UP000032458"/>
    </source>
</evidence>
<dbReference type="RefSeq" id="WP_030064900.1">
    <property type="nucleotide sequence ID" value="NZ_JRKI01000026.1"/>
</dbReference>
<dbReference type="EMBL" id="JRKI01000026">
    <property type="protein sequence ID" value="KIZ16901.1"/>
    <property type="molecule type" value="Genomic_DNA"/>
</dbReference>
<dbReference type="Proteomes" id="UP000032458">
    <property type="component" value="Unassembled WGS sequence"/>
</dbReference>
<comment type="caution">
    <text evidence="1">The sequence shown here is derived from an EMBL/GenBank/DDBJ whole genome shotgun (WGS) entry which is preliminary data.</text>
</comment>
<organism evidence="1 2">
    <name type="scientific">Streptomyces natalensis ATCC 27448</name>
    <dbReference type="NCBI Taxonomy" id="1240678"/>
    <lineage>
        <taxon>Bacteria</taxon>
        <taxon>Bacillati</taxon>
        <taxon>Actinomycetota</taxon>
        <taxon>Actinomycetes</taxon>
        <taxon>Kitasatosporales</taxon>
        <taxon>Streptomycetaceae</taxon>
        <taxon>Streptomyces</taxon>
    </lineage>
</organism>